<protein>
    <submittedName>
        <fullName evidence="1">Uncharacterized protein</fullName>
    </submittedName>
</protein>
<reference evidence="1" key="2">
    <citation type="journal article" date="2015" name="Fish Shellfish Immunol.">
        <title>Early steps in the European eel (Anguilla anguilla)-Vibrio vulnificus interaction in the gills: Role of the RtxA13 toxin.</title>
        <authorList>
            <person name="Callol A."/>
            <person name="Pajuelo D."/>
            <person name="Ebbesson L."/>
            <person name="Teles M."/>
            <person name="MacKenzie S."/>
            <person name="Amaro C."/>
        </authorList>
    </citation>
    <scope>NUCLEOTIDE SEQUENCE</scope>
</reference>
<reference evidence="1" key="1">
    <citation type="submission" date="2014-11" db="EMBL/GenBank/DDBJ databases">
        <authorList>
            <person name="Amaro Gonzalez C."/>
        </authorList>
    </citation>
    <scope>NUCLEOTIDE SEQUENCE</scope>
</reference>
<proteinExistence type="predicted"/>
<dbReference type="AlphaFoldDB" id="A0A0E9PHB6"/>
<sequence length="37" mass="4358">MEQIWKHFKYGQLSMKLTVKLKHTSLLQSLISLNTLV</sequence>
<dbReference type="EMBL" id="GBXM01104895">
    <property type="protein sequence ID" value="JAH03682.1"/>
    <property type="molecule type" value="Transcribed_RNA"/>
</dbReference>
<accession>A0A0E9PHB6</accession>
<evidence type="ECO:0000313" key="1">
    <source>
        <dbReference type="EMBL" id="JAH03682.1"/>
    </source>
</evidence>
<organism evidence="1">
    <name type="scientific">Anguilla anguilla</name>
    <name type="common">European freshwater eel</name>
    <name type="synonym">Muraena anguilla</name>
    <dbReference type="NCBI Taxonomy" id="7936"/>
    <lineage>
        <taxon>Eukaryota</taxon>
        <taxon>Metazoa</taxon>
        <taxon>Chordata</taxon>
        <taxon>Craniata</taxon>
        <taxon>Vertebrata</taxon>
        <taxon>Euteleostomi</taxon>
        <taxon>Actinopterygii</taxon>
        <taxon>Neopterygii</taxon>
        <taxon>Teleostei</taxon>
        <taxon>Anguilliformes</taxon>
        <taxon>Anguillidae</taxon>
        <taxon>Anguilla</taxon>
    </lineage>
</organism>
<name>A0A0E9PHB6_ANGAN</name>